<evidence type="ECO:0000259" key="4">
    <source>
        <dbReference type="PROSITE" id="PS50835"/>
    </source>
</evidence>
<feature type="domain" description="Ig-like" evidence="4">
    <location>
        <begin position="1"/>
        <end position="69"/>
    </location>
</feature>
<dbReference type="Proteomes" id="UP000550660">
    <property type="component" value="Unassembled WGS sequence"/>
</dbReference>
<dbReference type="PANTHER" id="PTHR23266">
    <property type="entry name" value="IMMUNOGLOBULIN HEAVY CHAIN"/>
    <property type="match status" value="1"/>
</dbReference>
<evidence type="ECO:0000256" key="2">
    <source>
        <dbReference type="ARBA" id="ARBA00023130"/>
    </source>
</evidence>
<dbReference type="PROSITE" id="PS50835">
    <property type="entry name" value="IG_LIKE"/>
    <property type="match status" value="1"/>
</dbReference>
<feature type="non-terminal residue" evidence="5">
    <location>
        <position position="1"/>
    </location>
</feature>
<dbReference type="Gene3D" id="2.60.40.10">
    <property type="entry name" value="Immunoglobulins"/>
    <property type="match status" value="1"/>
</dbReference>
<accession>A0A7L0ENA1</accession>
<keyword evidence="1" id="KW-0391">Immunity</keyword>
<dbReference type="SUPFAM" id="SSF48726">
    <property type="entry name" value="Immunoglobulin"/>
    <property type="match status" value="1"/>
</dbReference>
<gene>
    <name evidence="5" type="primary">Ighv348</name>
    <name evidence="5" type="ORF">TROMEL_R06884</name>
</gene>
<proteinExistence type="predicted"/>
<keyword evidence="3" id="KW-1280">Immunoglobulin</keyword>
<dbReference type="EMBL" id="VXAG01001629">
    <property type="protein sequence ID" value="NXJ84388.1"/>
    <property type="molecule type" value="Genomic_DNA"/>
</dbReference>
<dbReference type="InterPro" id="IPR013106">
    <property type="entry name" value="Ig_V-set"/>
</dbReference>
<dbReference type="GO" id="GO:0005576">
    <property type="term" value="C:extracellular region"/>
    <property type="evidence" value="ECO:0007669"/>
    <property type="project" value="UniProtKB-ARBA"/>
</dbReference>
<evidence type="ECO:0000256" key="3">
    <source>
        <dbReference type="ARBA" id="ARBA00043265"/>
    </source>
</evidence>
<evidence type="ECO:0000256" key="1">
    <source>
        <dbReference type="ARBA" id="ARBA00022859"/>
    </source>
</evidence>
<evidence type="ECO:0000313" key="6">
    <source>
        <dbReference type="Proteomes" id="UP000550660"/>
    </source>
</evidence>
<dbReference type="InterPro" id="IPR050199">
    <property type="entry name" value="IgHV"/>
</dbReference>
<dbReference type="InterPro" id="IPR007110">
    <property type="entry name" value="Ig-like_dom"/>
</dbReference>
<dbReference type="GO" id="GO:0019814">
    <property type="term" value="C:immunoglobulin complex"/>
    <property type="evidence" value="ECO:0007669"/>
    <property type="project" value="UniProtKB-KW"/>
</dbReference>
<dbReference type="SMART" id="SM00406">
    <property type="entry name" value="IGv"/>
    <property type="match status" value="1"/>
</dbReference>
<dbReference type="InterPro" id="IPR036179">
    <property type="entry name" value="Ig-like_dom_sf"/>
</dbReference>
<name>A0A7L0ENA1_TROML</name>
<protein>
    <submittedName>
        <fullName evidence="5">HV348 protein</fullName>
    </submittedName>
</protein>
<organism evidence="5 6">
    <name type="scientific">Trogon melanurus</name>
    <name type="common">Black-tailed trogon</name>
    <dbReference type="NCBI Taxonomy" id="56311"/>
    <lineage>
        <taxon>Eukaryota</taxon>
        <taxon>Metazoa</taxon>
        <taxon>Chordata</taxon>
        <taxon>Craniata</taxon>
        <taxon>Vertebrata</taxon>
        <taxon>Euteleostomi</taxon>
        <taxon>Archelosauria</taxon>
        <taxon>Archosauria</taxon>
        <taxon>Dinosauria</taxon>
        <taxon>Saurischia</taxon>
        <taxon>Theropoda</taxon>
        <taxon>Coelurosauria</taxon>
        <taxon>Aves</taxon>
        <taxon>Neognathae</taxon>
        <taxon>Neoaves</taxon>
        <taxon>Telluraves</taxon>
        <taxon>Coraciimorphae</taxon>
        <taxon>Trogoniformes</taxon>
        <taxon>Trogonidae</taxon>
        <taxon>Trogon</taxon>
    </lineage>
</organism>
<dbReference type="OrthoDB" id="9426090at2759"/>
<keyword evidence="2" id="KW-1064">Adaptive immunity</keyword>
<sequence length="69" mass="7645">VRWYRQALGGPLEFLSYVSASGTTKEYGASVKGRATVSRDNSRSESSLSLRALKLQDSARYFCTLTHRG</sequence>
<evidence type="ECO:0000313" key="5">
    <source>
        <dbReference type="EMBL" id="NXJ84388.1"/>
    </source>
</evidence>
<reference evidence="5 6" key="1">
    <citation type="submission" date="2019-09" db="EMBL/GenBank/DDBJ databases">
        <title>Bird 10,000 Genomes (B10K) Project - Family phase.</title>
        <authorList>
            <person name="Zhang G."/>
        </authorList>
    </citation>
    <scope>NUCLEOTIDE SEQUENCE [LARGE SCALE GENOMIC DNA]</scope>
    <source>
        <strain evidence="5">B10K-DU-007-40</strain>
        <tissue evidence="5">Mixed tissue sample</tissue>
    </source>
</reference>
<dbReference type="GO" id="GO:0002250">
    <property type="term" value="P:adaptive immune response"/>
    <property type="evidence" value="ECO:0007669"/>
    <property type="project" value="UniProtKB-KW"/>
</dbReference>
<comment type="caution">
    <text evidence="5">The sequence shown here is derived from an EMBL/GenBank/DDBJ whole genome shotgun (WGS) entry which is preliminary data.</text>
</comment>
<dbReference type="AlphaFoldDB" id="A0A7L0ENA1"/>
<dbReference type="Pfam" id="PF07686">
    <property type="entry name" value="V-set"/>
    <property type="match status" value="1"/>
</dbReference>
<feature type="non-terminal residue" evidence="5">
    <location>
        <position position="69"/>
    </location>
</feature>
<dbReference type="InterPro" id="IPR013783">
    <property type="entry name" value="Ig-like_fold"/>
</dbReference>
<keyword evidence="6" id="KW-1185">Reference proteome</keyword>